<proteinExistence type="predicted"/>
<protein>
    <submittedName>
        <fullName evidence="1">Uncharacterized protein</fullName>
    </submittedName>
</protein>
<organism evidence="1">
    <name type="scientific">viral metagenome</name>
    <dbReference type="NCBI Taxonomy" id="1070528"/>
    <lineage>
        <taxon>unclassified sequences</taxon>
        <taxon>metagenomes</taxon>
        <taxon>organismal metagenomes</taxon>
    </lineage>
</organism>
<dbReference type="AlphaFoldDB" id="A0A6M3K6Y4"/>
<accession>A0A6M3K6Y4</accession>
<reference evidence="1" key="1">
    <citation type="submission" date="2020-03" db="EMBL/GenBank/DDBJ databases">
        <title>The deep terrestrial virosphere.</title>
        <authorList>
            <person name="Holmfeldt K."/>
            <person name="Nilsson E."/>
            <person name="Simone D."/>
            <person name="Lopez-Fernandez M."/>
            <person name="Wu X."/>
            <person name="de Brujin I."/>
            <person name="Lundin D."/>
            <person name="Andersson A."/>
            <person name="Bertilsson S."/>
            <person name="Dopson M."/>
        </authorList>
    </citation>
    <scope>NUCLEOTIDE SEQUENCE</scope>
    <source>
        <strain evidence="1">MM415A01285</strain>
    </source>
</reference>
<sequence>MLRRSFLKWCGIAPLSGLLGVKIPWLEPEDPWKKAQTPLKPTGRLKKYNDIIILDQKRKQRAPIAVRHLKFDPENYEVIGVNAYKS</sequence>
<dbReference type="EMBL" id="MT142288">
    <property type="protein sequence ID" value="QJA77539.1"/>
    <property type="molecule type" value="Genomic_DNA"/>
</dbReference>
<evidence type="ECO:0000313" key="1">
    <source>
        <dbReference type="EMBL" id="QJA77539.1"/>
    </source>
</evidence>
<gene>
    <name evidence="1" type="ORF">MM415A01285_0009</name>
</gene>
<name>A0A6M3K6Y4_9ZZZZ</name>